<keyword evidence="4 6" id="KW-0067">ATP-binding</keyword>
<dbReference type="PANTHER" id="PTHR43335:SF8">
    <property type="entry name" value="ABC TRANSPORTER, ATP-BINDING PROTEIN"/>
    <property type="match status" value="1"/>
</dbReference>
<protein>
    <submittedName>
        <fullName evidence="6">ABC-2 type transport system ATP-binding protein</fullName>
    </submittedName>
</protein>
<evidence type="ECO:0000313" key="6">
    <source>
        <dbReference type="EMBL" id="MBB5286254.1"/>
    </source>
</evidence>
<comment type="caution">
    <text evidence="6">The sequence shown here is derived from an EMBL/GenBank/DDBJ whole genome shotgun (WGS) entry which is preliminary data.</text>
</comment>
<dbReference type="InterPro" id="IPR003439">
    <property type="entry name" value="ABC_transporter-like_ATP-bd"/>
</dbReference>
<evidence type="ECO:0000256" key="4">
    <source>
        <dbReference type="ARBA" id="ARBA00022840"/>
    </source>
</evidence>
<dbReference type="PANTHER" id="PTHR43335">
    <property type="entry name" value="ABC TRANSPORTER, ATP-BINDING PROTEIN"/>
    <property type="match status" value="1"/>
</dbReference>
<dbReference type="InterPro" id="IPR017871">
    <property type="entry name" value="ABC_transporter-like_CS"/>
</dbReference>
<dbReference type="PROSITE" id="PS50893">
    <property type="entry name" value="ABC_TRANSPORTER_2"/>
    <property type="match status" value="1"/>
</dbReference>
<dbReference type="RefSeq" id="WP_184177197.1">
    <property type="nucleotide sequence ID" value="NZ_JACHGF010000008.1"/>
</dbReference>
<gene>
    <name evidence="6" type="ORF">HNQ92_004414</name>
</gene>
<dbReference type="GO" id="GO:0016887">
    <property type="term" value="F:ATP hydrolysis activity"/>
    <property type="evidence" value="ECO:0007669"/>
    <property type="project" value="InterPro"/>
</dbReference>
<keyword evidence="7" id="KW-1185">Reference proteome</keyword>
<keyword evidence="3" id="KW-0547">Nucleotide-binding</keyword>
<dbReference type="PROSITE" id="PS00211">
    <property type="entry name" value="ABC_TRANSPORTER_1"/>
    <property type="match status" value="1"/>
</dbReference>
<evidence type="ECO:0000256" key="2">
    <source>
        <dbReference type="ARBA" id="ARBA00022448"/>
    </source>
</evidence>
<organism evidence="6 7">
    <name type="scientific">Rhabdobacter roseus</name>
    <dbReference type="NCBI Taxonomy" id="1655419"/>
    <lineage>
        <taxon>Bacteria</taxon>
        <taxon>Pseudomonadati</taxon>
        <taxon>Bacteroidota</taxon>
        <taxon>Cytophagia</taxon>
        <taxon>Cytophagales</taxon>
        <taxon>Cytophagaceae</taxon>
        <taxon>Rhabdobacter</taxon>
    </lineage>
</organism>
<sequence>MNNKVVLETFQISKQYGNTKALHDVNLKIEEGQIYGLIGLNGSGKSTFMRIVCGLISATEGHIELYGKSGNADLQKQRSRLGQTIETPALYLEMTAYENVMVQMTLAGISDKKKVKEVLRRVGLTDTGNKKAKNFSLGMKQRLALAIALITEPKFLILDEPTNGLDPVGIIETRDIIKTLAQEYGLTILLSSHLLDELSQIATHYGILHQGKLVTQLSGDELLKATNQYIHIICDDAIASAEILNAAFSVKCEVHSNTELRINEKLDRIADFNKVLVLSGQRIEHLSCNQNKLEDYFLKITQSSKYERFTKS</sequence>
<accession>A0A840TSH7</accession>
<comment type="similarity">
    <text evidence="1">Belongs to the ABC transporter superfamily.</text>
</comment>
<dbReference type="InterPro" id="IPR003593">
    <property type="entry name" value="AAA+_ATPase"/>
</dbReference>
<keyword evidence="2" id="KW-0813">Transport</keyword>
<evidence type="ECO:0000313" key="7">
    <source>
        <dbReference type="Proteomes" id="UP000557307"/>
    </source>
</evidence>
<proteinExistence type="inferred from homology"/>
<dbReference type="AlphaFoldDB" id="A0A840TSH7"/>
<dbReference type="SMART" id="SM00382">
    <property type="entry name" value="AAA"/>
    <property type="match status" value="1"/>
</dbReference>
<dbReference type="InterPro" id="IPR027417">
    <property type="entry name" value="P-loop_NTPase"/>
</dbReference>
<evidence type="ECO:0000256" key="1">
    <source>
        <dbReference type="ARBA" id="ARBA00005417"/>
    </source>
</evidence>
<dbReference type="SUPFAM" id="SSF52540">
    <property type="entry name" value="P-loop containing nucleoside triphosphate hydrolases"/>
    <property type="match status" value="1"/>
</dbReference>
<feature type="domain" description="ABC transporter" evidence="5">
    <location>
        <begin position="7"/>
        <end position="235"/>
    </location>
</feature>
<name>A0A840TSH7_9BACT</name>
<dbReference type="Pfam" id="PF00005">
    <property type="entry name" value="ABC_tran"/>
    <property type="match status" value="1"/>
</dbReference>
<evidence type="ECO:0000259" key="5">
    <source>
        <dbReference type="PROSITE" id="PS50893"/>
    </source>
</evidence>
<reference evidence="6 7" key="1">
    <citation type="submission" date="2020-08" db="EMBL/GenBank/DDBJ databases">
        <title>Genomic Encyclopedia of Type Strains, Phase IV (KMG-IV): sequencing the most valuable type-strain genomes for metagenomic binning, comparative biology and taxonomic classification.</title>
        <authorList>
            <person name="Goeker M."/>
        </authorList>
    </citation>
    <scope>NUCLEOTIDE SEQUENCE [LARGE SCALE GENOMIC DNA]</scope>
    <source>
        <strain evidence="6 7">DSM 105074</strain>
    </source>
</reference>
<evidence type="ECO:0000256" key="3">
    <source>
        <dbReference type="ARBA" id="ARBA00022741"/>
    </source>
</evidence>
<dbReference type="GO" id="GO:0005524">
    <property type="term" value="F:ATP binding"/>
    <property type="evidence" value="ECO:0007669"/>
    <property type="project" value="UniProtKB-KW"/>
</dbReference>
<dbReference type="EMBL" id="JACHGF010000008">
    <property type="protein sequence ID" value="MBB5286254.1"/>
    <property type="molecule type" value="Genomic_DNA"/>
</dbReference>
<dbReference type="Proteomes" id="UP000557307">
    <property type="component" value="Unassembled WGS sequence"/>
</dbReference>
<dbReference type="Gene3D" id="3.40.50.300">
    <property type="entry name" value="P-loop containing nucleotide triphosphate hydrolases"/>
    <property type="match status" value="1"/>
</dbReference>